<dbReference type="Pfam" id="PF02653">
    <property type="entry name" value="BPD_transp_2"/>
    <property type="match status" value="1"/>
</dbReference>
<accession>A0A2T8F4H2</accession>
<evidence type="ECO:0000313" key="12">
    <source>
        <dbReference type="EMBL" id="PVG80615.1"/>
    </source>
</evidence>
<evidence type="ECO:0000256" key="8">
    <source>
        <dbReference type="ARBA" id="ARBA00023136"/>
    </source>
</evidence>
<evidence type="ECO:0000313" key="13">
    <source>
        <dbReference type="Proteomes" id="UP000246018"/>
    </source>
</evidence>
<feature type="region of interest" description="Disordered" evidence="9">
    <location>
        <begin position="630"/>
        <end position="653"/>
    </location>
</feature>
<comment type="subcellular location">
    <subcellularLocation>
        <location evidence="1">Cell membrane</location>
        <topology evidence="1">Multi-pass membrane protein</topology>
    </subcellularLocation>
</comment>
<dbReference type="InterPro" id="IPR001851">
    <property type="entry name" value="ABC_transp_permease"/>
</dbReference>
<keyword evidence="2" id="KW-0813">Transport</keyword>
<dbReference type="SMART" id="SM00382">
    <property type="entry name" value="AAA"/>
    <property type="match status" value="1"/>
</dbReference>
<dbReference type="GO" id="GO:0005886">
    <property type="term" value="C:plasma membrane"/>
    <property type="evidence" value="ECO:0007669"/>
    <property type="project" value="UniProtKB-SubCell"/>
</dbReference>
<reference evidence="12 13" key="1">
    <citation type="submission" date="2018-04" db="EMBL/GenBank/DDBJ databases">
        <title>Genome of Nocardioides gansuensis WSJ-1.</title>
        <authorList>
            <person name="Wu S."/>
            <person name="Wang G."/>
        </authorList>
    </citation>
    <scope>NUCLEOTIDE SEQUENCE [LARGE SCALE GENOMIC DNA]</scope>
    <source>
        <strain evidence="12 13">WSJ-1</strain>
    </source>
</reference>
<feature type="transmembrane region" description="Helical" evidence="10">
    <location>
        <begin position="128"/>
        <end position="149"/>
    </location>
</feature>
<evidence type="ECO:0000259" key="11">
    <source>
        <dbReference type="PROSITE" id="PS50893"/>
    </source>
</evidence>
<dbReference type="InterPro" id="IPR003439">
    <property type="entry name" value="ABC_transporter-like_ATP-bd"/>
</dbReference>
<dbReference type="GO" id="GO:0015658">
    <property type="term" value="F:branched-chain amino acid transmembrane transporter activity"/>
    <property type="evidence" value="ECO:0007669"/>
    <property type="project" value="InterPro"/>
</dbReference>
<feature type="transmembrane region" description="Helical" evidence="10">
    <location>
        <begin position="278"/>
        <end position="296"/>
    </location>
</feature>
<keyword evidence="3" id="KW-1003">Cell membrane</keyword>
<dbReference type="EMBL" id="QDGZ01000018">
    <property type="protein sequence ID" value="PVG80615.1"/>
    <property type="molecule type" value="Genomic_DNA"/>
</dbReference>
<dbReference type="InterPro" id="IPR043428">
    <property type="entry name" value="LivM-like"/>
</dbReference>
<keyword evidence="13" id="KW-1185">Reference proteome</keyword>
<evidence type="ECO:0000256" key="1">
    <source>
        <dbReference type="ARBA" id="ARBA00004651"/>
    </source>
</evidence>
<protein>
    <submittedName>
        <fullName evidence="12">Branched-chain amino acid ABC transporter substrate-binding protein</fullName>
    </submittedName>
</protein>
<keyword evidence="6" id="KW-0067">ATP-binding</keyword>
<evidence type="ECO:0000256" key="6">
    <source>
        <dbReference type="ARBA" id="ARBA00022840"/>
    </source>
</evidence>
<keyword evidence="4 10" id="KW-0812">Transmembrane</keyword>
<dbReference type="PROSITE" id="PS50893">
    <property type="entry name" value="ABC_TRANSPORTER_2"/>
    <property type="match status" value="1"/>
</dbReference>
<dbReference type="OrthoDB" id="9805514at2"/>
<feature type="transmembrane region" description="Helical" evidence="10">
    <location>
        <begin position="51"/>
        <end position="73"/>
    </location>
</feature>
<feature type="transmembrane region" description="Helical" evidence="10">
    <location>
        <begin position="253"/>
        <end position="272"/>
    </location>
</feature>
<organism evidence="12 13">
    <name type="scientific">Nocardioides gansuensis</name>
    <dbReference type="NCBI Taxonomy" id="2138300"/>
    <lineage>
        <taxon>Bacteria</taxon>
        <taxon>Bacillati</taxon>
        <taxon>Actinomycetota</taxon>
        <taxon>Actinomycetes</taxon>
        <taxon>Propionibacteriales</taxon>
        <taxon>Nocardioidaceae</taxon>
        <taxon>Nocardioides</taxon>
    </lineage>
</organism>
<feature type="transmembrane region" description="Helical" evidence="10">
    <location>
        <begin position="103"/>
        <end position="122"/>
    </location>
</feature>
<dbReference type="Pfam" id="PF00005">
    <property type="entry name" value="ABC_tran"/>
    <property type="match status" value="1"/>
</dbReference>
<dbReference type="Pfam" id="PF12399">
    <property type="entry name" value="BCA_ABC_TP_C"/>
    <property type="match status" value="1"/>
</dbReference>
<keyword evidence="7 10" id="KW-1133">Transmembrane helix</keyword>
<feature type="compositionally biased region" description="Basic and acidic residues" evidence="9">
    <location>
        <begin position="641"/>
        <end position="653"/>
    </location>
</feature>
<evidence type="ECO:0000256" key="9">
    <source>
        <dbReference type="SAM" id="MobiDB-lite"/>
    </source>
</evidence>
<sequence length="653" mass="69001">MRSATNGRSSSCWHSFWPCSCSGPLESWERGVFEVSDSTSRAVVSRPSLRYGWIIPPILALALIGIGLTILGVADQRDIQLVAVYTLIVLGLNLSFGYGGELAFGQVAIFAAGAYSTAILHAHGHTDLLLAGVVALAVAAVVGLVSGIPGLRLSHWTLALTSLFLVLVVPAVLVIFEEYTGGQTGLSGVLFPSVLGRTLDSDDFFVFVIATCFVGIVCIRNLILSHHGEALTVLRESPLLAESLGLSAYRLRILAYVVGGLPAGVAGVLWAYLSGFLYPQTFLLSTAIAILAASVVGGARSIYGAAIGSALLIFGPLQASAAQEYSLLLYGAFLVVVGVAARAGLAGLGRTVVSRTLRRLPVAFTQPREALDEHHDLSGSHGERLVVEEVTKSFGGNRALQGVNLTAEPGQITAILGANGAGKSTLLNTVSCFVRADSGRILVGDIQIQGLRPHRAARLGIGRTFQTPLIPEEMTALEVVRTGRLHMSQAGPVATLLRLPKFRRMRRADTQAALAALAFAGLLEHAGQEARSLPLGTRRLLEVVRAFAGQPSVVLLDEPAAGLDDDGLRDLAELLIRFRDAGATVVLVEHNVPFVLGFADRVHVMGLGKVIASGKPEEVRNAPEVIASYLGKRHSAPSTRSTDDSRARESDHA</sequence>
<keyword evidence="8 10" id="KW-0472">Membrane</keyword>
<feature type="transmembrane region" description="Helical" evidence="10">
    <location>
        <begin position="327"/>
        <end position="349"/>
    </location>
</feature>
<evidence type="ECO:0000256" key="4">
    <source>
        <dbReference type="ARBA" id="ARBA00022692"/>
    </source>
</evidence>
<dbReference type="SUPFAM" id="SSF52540">
    <property type="entry name" value="P-loop containing nucleoside triphosphate hydrolases"/>
    <property type="match status" value="1"/>
</dbReference>
<evidence type="ECO:0000256" key="5">
    <source>
        <dbReference type="ARBA" id="ARBA00022741"/>
    </source>
</evidence>
<keyword evidence="5" id="KW-0547">Nucleotide-binding</keyword>
<evidence type="ECO:0000256" key="2">
    <source>
        <dbReference type="ARBA" id="ARBA00022448"/>
    </source>
</evidence>
<dbReference type="InterPro" id="IPR003593">
    <property type="entry name" value="AAA+_ATPase"/>
</dbReference>
<dbReference type="AlphaFoldDB" id="A0A2T8F4H2"/>
<evidence type="ECO:0000256" key="7">
    <source>
        <dbReference type="ARBA" id="ARBA00022989"/>
    </source>
</evidence>
<feature type="transmembrane region" description="Helical" evidence="10">
    <location>
        <begin position="156"/>
        <end position="176"/>
    </location>
</feature>
<evidence type="ECO:0000256" key="10">
    <source>
        <dbReference type="SAM" id="Phobius"/>
    </source>
</evidence>
<dbReference type="GO" id="GO:0016887">
    <property type="term" value="F:ATP hydrolysis activity"/>
    <property type="evidence" value="ECO:0007669"/>
    <property type="project" value="InterPro"/>
</dbReference>
<comment type="caution">
    <text evidence="12">The sequence shown here is derived from an EMBL/GenBank/DDBJ whole genome shotgun (WGS) entry which is preliminary data.</text>
</comment>
<evidence type="ECO:0000256" key="3">
    <source>
        <dbReference type="ARBA" id="ARBA00022475"/>
    </source>
</evidence>
<proteinExistence type="predicted"/>
<dbReference type="Proteomes" id="UP000246018">
    <property type="component" value="Unassembled WGS sequence"/>
</dbReference>
<dbReference type="InterPro" id="IPR032823">
    <property type="entry name" value="BCA_ABC_TP_C"/>
</dbReference>
<dbReference type="GO" id="GO:0005524">
    <property type="term" value="F:ATP binding"/>
    <property type="evidence" value="ECO:0007669"/>
    <property type="project" value="UniProtKB-KW"/>
</dbReference>
<name>A0A2T8F4H2_9ACTN</name>
<dbReference type="InterPro" id="IPR051120">
    <property type="entry name" value="ABC_AA/LPS_Transport"/>
</dbReference>
<feature type="domain" description="ABC transporter" evidence="11">
    <location>
        <begin position="385"/>
        <end position="632"/>
    </location>
</feature>
<dbReference type="CDD" id="cd06581">
    <property type="entry name" value="TM_PBP1_LivM_like"/>
    <property type="match status" value="1"/>
</dbReference>
<dbReference type="Gene3D" id="3.40.50.300">
    <property type="entry name" value="P-loop containing nucleotide triphosphate hydrolases"/>
    <property type="match status" value="1"/>
</dbReference>
<dbReference type="InterPro" id="IPR027417">
    <property type="entry name" value="P-loop_NTPase"/>
</dbReference>
<dbReference type="PANTHER" id="PTHR45772">
    <property type="entry name" value="CONSERVED COMPONENT OF ABC TRANSPORTER FOR NATURAL AMINO ACIDS-RELATED"/>
    <property type="match status" value="1"/>
</dbReference>
<feature type="transmembrane region" description="Helical" evidence="10">
    <location>
        <begin position="79"/>
        <end position="96"/>
    </location>
</feature>
<feature type="transmembrane region" description="Helical" evidence="10">
    <location>
        <begin position="204"/>
        <end position="223"/>
    </location>
</feature>
<gene>
    <name evidence="12" type="ORF">DDE18_22215</name>
</gene>